<sequence length="52" mass="5875">MSDNENGENGDELVTKPFKFVTAGTPPPKPHCDLKRPRNSRLNGPQTPHERY</sequence>
<organism evidence="2 3">
    <name type="scientific">Pyrenophora tritici-repentis</name>
    <dbReference type="NCBI Taxonomy" id="45151"/>
    <lineage>
        <taxon>Eukaryota</taxon>
        <taxon>Fungi</taxon>
        <taxon>Dikarya</taxon>
        <taxon>Ascomycota</taxon>
        <taxon>Pezizomycotina</taxon>
        <taxon>Dothideomycetes</taxon>
        <taxon>Pleosporomycetidae</taxon>
        <taxon>Pleosporales</taxon>
        <taxon>Pleosporineae</taxon>
        <taxon>Pleosporaceae</taxon>
        <taxon>Pyrenophora</taxon>
    </lineage>
</organism>
<reference evidence="2 3" key="1">
    <citation type="journal article" date="2018" name="BMC Genomics">
        <title>Comparative genomics of the wheat fungal pathogen Pyrenophora tritici-repentis reveals chromosomal variations and genome plasticity.</title>
        <authorList>
            <person name="Moolhuijzen P."/>
            <person name="See P.T."/>
            <person name="Hane J.K."/>
            <person name="Shi G."/>
            <person name="Liu Z."/>
            <person name="Oliver R.P."/>
            <person name="Moffat C.S."/>
        </authorList>
    </citation>
    <scope>NUCLEOTIDE SEQUENCE [LARGE SCALE GENOMIC DNA]</scope>
    <source>
        <strain evidence="2">M4</strain>
    </source>
</reference>
<feature type="compositionally biased region" description="Acidic residues" evidence="1">
    <location>
        <begin position="1"/>
        <end position="11"/>
    </location>
</feature>
<dbReference type="Proteomes" id="UP000245464">
    <property type="component" value="Chromosome 5"/>
</dbReference>
<proteinExistence type="predicted"/>
<comment type="caution">
    <text evidence="2">The sequence shown here is derived from an EMBL/GenBank/DDBJ whole genome shotgun (WGS) entry which is preliminary data.</text>
</comment>
<evidence type="ECO:0000313" key="2">
    <source>
        <dbReference type="EMBL" id="KAF7570114.1"/>
    </source>
</evidence>
<accession>A0A834VPH0</accession>
<protein>
    <submittedName>
        <fullName evidence="2">Uncharacterized protein</fullName>
    </submittedName>
</protein>
<dbReference type="AlphaFoldDB" id="A0A834VPH0"/>
<dbReference type="GeneID" id="90956522"/>
<feature type="region of interest" description="Disordered" evidence="1">
    <location>
        <begin position="1"/>
        <end position="52"/>
    </location>
</feature>
<dbReference type="KEGG" id="ptrr:90956522"/>
<evidence type="ECO:0000256" key="1">
    <source>
        <dbReference type="SAM" id="MobiDB-lite"/>
    </source>
</evidence>
<evidence type="ECO:0000313" key="3">
    <source>
        <dbReference type="Proteomes" id="UP000245464"/>
    </source>
</evidence>
<name>A0A834VPH0_9PLEO</name>
<dbReference type="EMBL" id="NQIK02000005">
    <property type="protein sequence ID" value="KAF7570114.1"/>
    <property type="molecule type" value="Genomic_DNA"/>
</dbReference>
<gene>
    <name evidence="2" type="ORF">PtrM4_101160</name>
</gene>
<dbReference type="RefSeq" id="XP_065961877.1">
    <property type="nucleotide sequence ID" value="XM_066107428.1"/>
</dbReference>